<name>A0A3L6T8N3_PANMI</name>
<evidence type="ECO:0000256" key="2">
    <source>
        <dbReference type="ARBA" id="ARBA00010992"/>
    </source>
</evidence>
<feature type="transmembrane region" description="Helical" evidence="9">
    <location>
        <begin position="393"/>
        <end position="413"/>
    </location>
</feature>
<dbReference type="PANTHER" id="PTHR23500:SF560">
    <property type="entry name" value="OS07G0582850 PROTEIN"/>
    <property type="match status" value="1"/>
</dbReference>
<evidence type="ECO:0000256" key="7">
    <source>
        <dbReference type="SAM" id="Coils"/>
    </source>
</evidence>
<evidence type="ECO:0000256" key="1">
    <source>
        <dbReference type="ARBA" id="ARBA00004141"/>
    </source>
</evidence>
<comment type="subcellular location">
    <subcellularLocation>
        <location evidence="1">Membrane</location>
        <topology evidence="1">Multi-pass membrane protein</topology>
    </subcellularLocation>
</comment>
<keyword evidence="6 9" id="KW-0472">Membrane</keyword>
<keyword evidence="7" id="KW-0175">Coiled coil</keyword>
<accession>A0A3L6T8N3</accession>
<dbReference type="PROSITE" id="PS00217">
    <property type="entry name" value="SUGAR_TRANSPORT_2"/>
    <property type="match status" value="1"/>
</dbReference>
<comment type="caution">
    <text evidence="10">The sequence shown here is derived from an EMBL/GenBank/DDBJ whole genome shotgun (WGS) entry which is preliminary data.</text>
</comment>
<feature type="transmembrane region" description="Helical" evidence="9">
    <location>
        <begin position="180"/>
        <end position="202"/>
    </location>
</feature>
<evidence type="ECO:0000256" key="4">
    <source>
        <dbReference type="ARBA" id="ARBA00022692"/>
    </source>
</evidence>
<sequence length="490" mass="51714">MLGKRKNTRDGRPLDTGKPTRRPPNKYAAAAAAAMLSSATPLFLGCDLAAVYCTAVTAQGDLRLLACVIALSLILGAIAAAGAQRVIGDRRAVLLSAAVLCAGALARSLAAGFAAFTVGVFVNGVGMGLALMVVPAYAAELSLTSARGVLASHPDGFVYLGCILGSLCYSKGFSKLPAHVAWRVTVSSGTAIPALLGAAVLLMPESPRWLVAVGRESKARRVLSRTSATLEEAELRLLEIKSELGKQHDDDGSFDEPPVAMSVTRGQWREEFGTLRELLARPTEPLRRAVLTALVAKVFQQASGIGSVLQYVQRAVRDAGVSPGAQTPRALAVFGFVVVMSFPMSLVLVELCWLLVRALASGLRRRAPSHAAHRSSPRHAGVSVTRRQEQQKWARGLSATMLLSLMALVWIALGPAPWADAPSRGCPRWLRAAAAAANKAVSSAILSSFGRIYQVAAVYGNLIICHSVIVVFMLFACGRLLGSKVRGESC</sequence>
<feature type="transmembrane region" description="Helical" evidence="9">
    <location>
        <begin position="452"/>
        <end position="476"/>
    </location>
</feature>
<feature type="transmembrane region" description="Helical" evidence="9">
    <location>
        <begin position="93"/>
        <end position="115"/>
    </location>
</feature>
<dbReference type="AlphaFoldDB" id="A0A3L6T8N3"/>
<evidence type="ECO:0000313" key="10">
    <source>
        <dbReference type="EMBL" id="RLN33540.1"/>
    </source>
</evidence>
<evidence type="ECO:0000256" key="8">
    <source>
        <dbReference type="SAM" id="MobiDB-lite"/>
    </source>
</evidence>
<dbReference type="PANTHER" id="PTHR23500">
    <property type="entry name" value="SOLUTE CARRIER FAMILY 2, FACILITATED GLUCOSE TRANSPORTER"/>
    <property type="match status" value="1"/>
</dbReference>
<keyword evidence="5 9" id="KW-1133">Transmembrane helix</keyword>
<protein>
    <submittedName>
        <fullName evidence="10">Polyol transporter 5-like</fullName>
    </submittedName>
</protein>
<dbReference type="GO" id="GO:0016020">
    <property type="term" value="C:membrane"/>
    <property type="evidence" value="ECO:0007669"/>
    <property type="project" value="UniProtKB-SubCell"/>
</dbReference>
<keyword evidence="4 9" id="KW-0812">Transmembrane</keyword>
<dbReference type="InterPro" id="IPR045262">
    <property type="entry name" value="STP/PLT_plant"/>
</dbReference>
<dbReference type="InterPro" id="IPR036259">
    <property type="entry name" value="MFS_trans_sf"/>
</dbReference>
<evidence type="ECO:0000313" key="11">
    <source>
        <dbReference type="Proteomes" id="UP000275267"/>
    </source>
</evidence>
<feature type="coiled-coil region" evidence="7">
    <location>
        <begin position="223"/>
        <end position="250"/>
    </location>
</feature>
<proteinExistence type="inferred from homology"/>
<evidence type="ECO:0000256" key="9">
    <source>
        <dbReference type="SAM" id="Phobius"/>
    </source>
</evidence>
<keyword evidence="11" id="KW-1185">Reference proteome</keyword>
<keyword evidence="3" id="KW-0813">Transport</keyword>
<feature type="transmembrane region" description="Helical" evidence="9">
    <location>
        <begin position="121"/>
        <end position="144"/>
    </location>
</feature>
<feature type="transmembrane region" description="Helical" evidence="9">
    <location>
        <begin position="156"/>
        <end position="174"/>
    </location>
</feature>
<evidence type="ECO:0000256" key="5">
    <source>
        <dbReference type="ARBA" id="ARBA00022989"/>
    </source>
</evidence>
<organism evidence="10 11">
    <name type="scientific">Panicum miliaceum</name>
    <name type="common">Proso millet</name>
    <name type="synonym">Broomcorn millet</name>
    <dbReference type="NCBI Taxonomy" id="4540"/>
    <lineage>
        <taxon>Eukaryota</taxon>
        <taxon>Viridiplantae</taxon>
        <taxon>Streptophyta</taxon>
        <taxon>Embryophyta</taxon>
        <taxon>Tracheophyta</taxon>
        <taxon>Spermatophyta</taxon>
        <taxon>Magnoliopsida</taxon>
        <taxon>Liliopsida</taxon>
        <taxon>Poales</taxon>
        <taxon>Poaceae</taxon>
        <taxon>PACMAD clade</taxon>
        <taxon>Panicoideae</taxon>
        <taxon>Panicodae</taxon>
        <taxon>Paniceae</taxon>
        <taxon>Panicinae</taxon>
        <taxon>Panicum</taxon>
        <taxon>Panicum sect. Panicum</taxon>
    </lineage>
</organism>
<dbReference type="STRING" id="4540.A0A3L6T8N3"/>
<dbReference type="GO" id="GO:0015144">
    <property type="term" value="F:carbohydrate transmembrane transporter activity"/>
    <property type="evidence" value="ECO:0007669"/>
    <property type="project" value="InterPro"/>
</dbReference>
<dbReference type="OrthoDB" id="6133115at2759"/>
<dbReference type="EMBL" id="PQIB02000002">
    <property type="protein sequence ID" value="RLN33540.1"/>
    <property type="molecule type" value="Genomic_DNA"/>
</dbReference>
<dbReference type="Proteomes" id="UP000275267">
    <property type="component" value="Unassembled WGS sequence"/>
</dbReference>
<dbReference type="Gene3D" id="1.20.1250.20">
    <property type="entry name" value="MFS general substrate transporter like domains"/>
    <property type="match status" value="1"/>
</dbReference>
<feature type="region of interest" description="Disordered" evidence="8">
    <location>
        <begin position="1"/>
        <end position="23"/>
    </location>
</feature>
<dbReference type="Pfam" id="PF00083">
    <property type="entry name" value="Sugar_tr"/>
    <property type="match status" value="1"/>
</dbReference>
<dbReference type="InterPro" id="IPR005829">
    <property type="entry name" value="Sugar_transporter_CS"/>
</dbReference>
<feature type="transmembrane region" description="Helical" evidence="9">
    <location>
        <begin position="332"/>
        <end position="356"/>
    </location>
</feature>
<evidence type="ECO:0000256" key="3">
    <source>
        <dbReference type="ARBA" id="ARBA00022448"/>
    </source>
</evidence>
<gene>
    <name evidence="10" type="ORF">C2845_PM03G11680</name>
</gene>
<comment type="similarity">
    <text evidence="2">Belongs to the major facilitator superfamily. Sugar transporter (TC 2.A.1.1) family.</text>
</comment>
<feature type="transmembrane region" description="Helical" evidence="9">
    <location>
        <begin position="62"/>
        <end position="81"/>
    </location>
</feature>
<dbReference type="SUPFAM" id="SSF103473">
    <property type="entry name" value="MFS general substrate transporter"/>
    <property type="match status" value="1"/>
</dbReference>
<dbReference type="InterPro" id="IPR005828">
    <property type="entry name" value="MFS_sugar_transport-like"/>
</dbReference>
<evidence type="ECO:0000256" key="6">
    <source>
        <dbReference type="ARBA" id="ARBA00023136"/>
    </source>
</evidence>
<reference evidence="11" key="1">
    <citation type="journal article" date="2019" name="Nat. Commun.">
        <title>The genome of broomcorn millet.</title>
        <authorList>
            <person name="Zou C."/>
            <person name="Miki D."/>
            <person name="Li D."/>
            <person name="Tang Q."/>
            <person name="Xiao L."/>
            <person name="Rajput S."/>
            <person name="Deng P."/>
            <person name="Jia W."/>
            <person name="Huang R."/>
            <person name="Zhang M."/>
            <person name="Sun Y."/>
            <person name="Hu J."/>
            <person name="Fu X."/>
            <person name="Schnable P.S."/>
            <person name="Li F."/>
            <person name="Zhang H."/>
            <person name="Feng B."/>
            <person name="Zhu X."/>
            <person name="Liu R."/>
            <person name="Schnable J.C."/>
            <person name="Zhu J.-K."/>
            <person name="Zhang H."/>
        </authorList>
    </citation>
    <scope>NUCLEOTIDE SEQUENCE [LARGE SCALE GENOMIC DNA]</scope>
</reference>